<dbReference type="SUPFAM" id="SSF51735">
    <property type="entry name" value="NAD(P)-binding Rossmann-fold domains"/>
    <property type="match status" value="1"/>
</dbReference>
<sequence>MYLDPSCVMHPIPDDLPVELAVMTNSLANAVEWSVQTPGTRLGDHVVLLGCGQRGLMSVVAAKAAGAKTVVVTGLSHDQHKLKLARQLGADAAVDVQNEALRPIVADVTGGDMADVVVDLTPMDVGSLGVAVEVAADGGCLVIAGLKSGRPTQVDTDVLVRRGLSLRTGLSARSAAFTQAVSLLDGRREAFSRLHTHRFPLDNVVGALDALRGNAPTPAISVVVDTK</sequence>
<dbReference type="GO" id="GO:0016491">
    <property type="term" value="F:oxidoreductase activity"/>
    <property type="evidence" value="ECO:0007669"/>
    <property type="project" value="UniProtKB-KW"/>
</dbReference>
<proteinExistence type="predicted"/>
<feature type="domain" description="Alcohol dehydrogenase-like C-terminal" evidence="2">
    <location>
        <begin position="55"/>
        <end position="184"/>
    </location>
</feature>
<dbReference type="PANTHER" id="PTHR43401">
    <property type="entry name" value="L-THREONINE 3-DEHYDROGENASE"/>
    <property type="match status" value="1"/>
</dbReference>
<accession>A0A346XWR2</accession>
<name>A0A346XWR2_9ACTN</name>
<gene>
    <name evidence="3" type="ORF">DVS28_a1974</name>
</gene>
<evidence type="ECO:0000313" key="4">
    <source>
        <dbReference type="Proteomes" id="UP000264006"/>
    </source>
</evidence>
<dbReference type="Pfam" id="PF00107">
    <property type="entry name" value="ADH_zinc_N"/>
    <property type="match status" value="1"/>
</dbReference>
<dbReference type="Proteomes" id="UP000264006">
    <property type="component" value="Chromosome"/>
</dbReference>
<dbReference type="EMBL" id="CP031165">
    <property type="protein sequence ID" value="AXV06659.1"/>
    <property type="molecule type" value="Genomic_DNA"/>
</dbReference>
<keyword evidence="4" id="KW-1185">Reference proteome</keyword>
<dbReference type="AlphaFoldDB" id="A0A346XWR2"/>
<dbReference type="Gene3D" id="3.90.180.10">
    <property type="entry name" value="Medium-chain alcohol dehydrogenases, catalytic domain"/>
    <property type="match status" value="1"/>
</dbReference>
<evidence type="ECO:0000313" key="3">
    <source>
        <dbReference type="EMBL" id="AXV06659.1"/>
    </source>
</evidence>
<dbReference type="Gene3D" id="3.40.50.720">
    <property type="entry name" value="NAD(P)-binding Rossmann-like Domain"/>
    <property type="match status" value="1"/>
</dbReference>
<dbReference type="KEGG" id="euz:DVS28_a1974"/>
<keyword evidence="1" id="KW-0560">Oxidoreductase</keyword>
<dbReference type="InterPro" id="IPR013149">
    <property type="entry name" value="ADH-like_C"/>
</dbReference>
<evidence type="ECO:0000256" key="1">
    <source>
        <dbReference type="ARBA" id="ARBA00023002"/>
    </source>
</evidence>
<reference evidence="3 4" key="1">
    <citation type="submission" date="2018-09" db="EMBL/GenBank/DDBJ databases">
        <title>Complete genome sequence of Euzebya sp. DY32-46 isolated from seawater of Pacific Ocean.</title>
        <authorList>
            <person name="Xu L."/>
            <person name="Wu Y.-H."/>
            <person name="Xu X.-W."/>
        </authorList>
    </citation>
    <scope>NUCLEOTIDE SEQUENCE [LARGE SCALE GENOMIC DNA]</scope>
    <source>
        <strain evidence="3 4">DY32-46</strain>
    </source>
</reference>
<dbReference type="InterPro" id="IPR050129">
    <property type="entry name" value="Zn_alcohol_dh"/>
</dbReference>
<evidence type="ECO:0000259" key="2">
    <source>
        <dbReference type="Pfam" id="PF00107"/>
    </source>
</evidence>
<protein>
    <submittedName>
        <fullName evidence="3">Putative alcohol dehydrogenase Adh</fullName>
    </submittedName>
</protein>
<organism evidence="3 4">
    <name type="scientific">Euzebya pacifica</name>
    <dbReference type="NCBI Taxonomy" id="1608957"/>
    <lineage>
        <taxon>Bacteria</taxon>
        <taxon>Bacillati</taxon>
        <taxon>Actinomycetota</taxon>
        <taxon>Nitriliruptoria</taxon>
        <taxon>Euzebyales</taxon>
    </lineage>
</organism>
<dbReference type="PANTHER" id="PTHR43401:SF2">
    <property type="entry name" value="L-THREONINE 3-DEHYDROGENASE"/>
    <property type="match status" value="1"/>
</dbReference>
<dbReference type="InterPro" id="IPR036291">
    <property type="entry name" value="NAD(P)-bd_dom_sf"/>
</dbReference>